<evidence type="ECO:0000256" key="2">
    <source>
        <dbReference type="SAM" id="MobiDB-lite"/>
    </source>
</evidence>
<keyword evidence="1" id="KW-0378">Hydrolase</keyword>
<dbReference type="GO" id="GO:0072330">
    <property type="term" value="P:monocarboxylic acid biosynthetic process"/>
    <property type="evidence" value="ECO:0007669"/>
    <property type="project" value="UniProtKB-ARBA"/>
</dbReference>
<dbReference type="OrthoDB" id="433474at2759"/>
<name>A0A9W9I2J7_9EURO</name>
<dbReference type="InterPro" id="IPR029058">
    <property type="entry name" value="AB_hydrolase_fold"/>
</dbReference>
<dbReference type="PANTHER" id="PTHR48081">
    <property type="entry name" value="AB HYDROLASE SUPERFAMILY PROTEIN C4A8.06C"/>
    <property type="match status" value="1"/>
</dbReference>
<dbReference type="Gene3D" id="3.40.50.1820">
    <property type="entry name" value="alpha/beta hydrolase"/>
    <property type="match status" value="1"/>
</dbReference>
<reference evidence="4" key="2">
    <citation type="journal article" date="2023" name="IMA Fungus">
        <title>Comparative genomic study of the Penicillium genus elucidates a diverse pangenome and 15 lateral gene transfer events.</title>
        <authorList>
            <person name="Petersen C."/>
            <person name="Sorensen T."/>
            <person name="Nielsen M.R."/>
            <person name="Sondergaard T.E."/>
            <person name="Sorensen J.L."/>
            <person name="Fitzpatrick D.A."/>
            <person name="Frisvad J.C."/>
            <person name="Nielsen K.L."/>
        </authorList>
    </citation>
    <scope>NUCLEOTIDE SEQUENCE</scope>
    <source>
        <strain evidence="4">IBT 21917</strain>
    </source>
</reference>
<gene>
    <name evidence="4" type="ORF">N7492_007778</name>
</gene>
<sequence>MPSITRPPLHPDLAQVHDQLPKNENISTPEEIAIRRKTLNFSLEDVLRGREHLITHEETTFPGPAGPLQASIFRPKKTNNANASTTITPGILHIHGGGHIAGTRFLGIEAVLDWVVDLGAIIVSAEYRFAPEHPQPAQLEDSYAALTWMSAHAHEIGFSPAHLVVCGGSAGGNLAAGVFADVAPWTRANSVDACDYALGRDRERASVYTVPGRATDLSGLPATWIDVGDADVFRDEDVAYASKLWRAGVSTELHVWPGCWHAFDIFVPDAPVSRRVRRARSEWLRRLLLE</sequence>
<dbReference type="Proteomes" id="UP001146351">
    <property type="component" value="Unassembled WGS sequence"/>
</dbReference>
<dbReference type="PANTHER" id="PTHR48081:SF8">
    <property type="entry name" value="ALPHA_BETA HYDROLASE FOLD-3 DOMAIN-CONTAINING PROTEIN-RELATED"/>
    <property type="match status" value="1"/>
</dbReference>
<evidence type="ECO:0000313" key="4">
    <source>
        <dbReference type="EMBL" id="KAJ5162386.1"/>
    </source>
</evidence>
<evidence type="ECO:0000256" key="1">
    <source>
        <dbReference type="ARBA" id="ARBA00022801"/>
    </source>
</evidence>
<reference evidence="4" key="1">
    <citation type="submission" date="2022-11" db="EMBL/GenBank/DDBJ databases">
        <authorList>
            <person name="Petersen C."/>
        </authorList>
    </citation>
    <scope>NUCLEOTIDE SEQUENCE</scope>
    <source>
        <strain evidence="4">IBT 21917</strain>
    </source>
</reference>
<dbReference type="InterPro" id="IPR013094">
    <property type="entry name" value="AB_hydrolase_3"/>
</dbReference>
<dbReference type="AlphaFoldDB" id="A0A9W9I2J7"/>
<dbReference type="GO" id="GO:0017000">
    <property type="term" value="P:antibiotic biosynthetic process"/>
    <property type="evidence" value="ECO:0007669"/>
    <property type="project" value="UniProtKB-ARBA"/>
</dbReference>
<protein>
    <recommendedName>
        <fullName evidence="3">Alpha/beta hydrolase fold-3 domain-containing protein</fullName>
    </recommendedName>
</protein>
<dbReference type="SUPFAM" id="SSF53474">
    <property type="entry name" value="alpha/beta-Hydrolases"/>
    <property type="match status" value="1"/>
</dbReference>
<evidence type="ECO:0000313" key="5">
    <source>
        <dbReference type="Proteomes" id="UP001146351"/>
    </source>
</evidence>
<dbReference type="EMBL" id="JAPQKO010000005">
    <property type="protein sequence ID" value="KAJ5162386.1"/>
    <property type="molecule type" value="Genomic_DNA"/>
</dbReference>
<dbReference type="GO" id="GO:0016787">
    <property type="term" value="F:hydrolase activity"/>
    <property type="evidence" value="ECO:0007669"/>
    <property type="project" value="UniProtKB-KW"/>
</dbReference>
<dbReference type="Pfam" id="PF07859">
    <property type="entry name" value="Abhydrolase_3"/>
    <property type="match status" value="2"/>
</dbReference>
<accession>A0A9W9I2J7</accession>
<keyword evidence="5" id="KW-1185">Reference proteome</keyword>
<feature type="domain" description="Alpha/beta hydrolase fold-3" evidence="3">
    <location>
        <begin position="184"/>
        <end position="263"/>
    </location>
</feature>
<comment type="caution">
    <text evidence="4">The sequence shown here is derived from an EMBL/GenBank/DDBJ whole genome shotgun (WGS) entry which is preliminary data.</text>
</comment>
<feature type="domain" description="Alpha/beta hydrolase fold-3" evidence="3">
    <location>
        <begin position="91"/>
        <end position="179"/>
    </location>
</feature>
<feature type="region of interest" description="Disordered" evidence="2">
    <location>
        <begin position="1"/>
        <end position="24"/>
    </location>
</feature>
<dbReference type="InterPro" id="IPR050300">
    <property type="entry name" value="GDXG_lipolytic_enzyme"/>
</dbReference>
<proteinExistence type="predicted"/>
<organism evidence="4 5">
    <name type="scientific">Penicillium capsulatum</name>
    <dbReference type="NCBI Taxonomy" id="69766"/>
    <lineage>
        <taxon>Eukaryota</taxon>
        <taxon>Fungi</taxon>
        <taxon>Dikarya</taxon>
        <taxon>Ascomycota</taxon>
        <taxon>Pezizomycotina</taxon>
        <taxon>Eurotiomycetes</taxon>
        <taxon>Eurotiomycetidae</taxon>
        <taxon>Eurotiales</taxon>
        <taxon>Aspergillaceae</taxon>
        <taxon>Penicillium</taxon>
    </lineage>
</organism>
<evidence type="ECO:0000259" key="3">
    <source>
        <dbReference type="Pfam" id="PF07859"/>
    </source>
</evidence>